<evidence type="ECO:0000313" key="2">
    <source>
        <dbReference type="Proteomes" id="UP000736335"/>
    </source>
</evidence>
<accession>A0A9P6LA75</accession>
<dbReference type="EMBL" id="WIUZ02000003">
    <property type="protein sequence ID" value="KAF9789567.1"/>
    <property type="molecule type" value="Genomic_DNA"/>
</dbReference>
<reference evidence="1" key="1">
    <citation type="journal article" date="2020" name="Nat. Commun.">
        <title>Large-scale genome sequencing of mycorrhizal fungi provides insights into the early evolution of symbiotic traits.</title>
        <authorList>
            <person name="Miyauchi S."/>
            <person name="Kiss E."/>
            <person name="Kuo A."/>
            <person name="Drula E."/>
            <person name="Kohler A."/>
            <person name="Sanchez-Garcia M."/>
            <person name="Morin E."/>
            <person name="Andreopoulos B."/>
            <person name="Barry K.W."/>
            <person name="Bonito G."/>
            <person name="Buee M."/>
            <person name="Carver A."/>
            <person name="Chen C."/>
            <person name="Cichocki N."/>
            <person name="Clum A."/>
            <person name="Culley D."/>
            <person name="Crous P.W."/>
            <person name="Fauchery L."/>
            <person name="Girlanda M."/>
            <person name="Hayes R.D."/>
            <person name="Keri Z."/>
            <person name="LaButti K."/>
            <person name="Lipzen A."/>
            <person name="Lombard V."/>
            <person name="Magnuson J."/>
            <person name="Maillard F."/>
            <person name="Murat C."/>
            <person name="Nolan M."/>
            <person name="Ohm R.A."/>
            <person name="Pangilinan J."/>
            <person name="Pereira M.F."/>
            <person name="Perotto S."/>
            <person name="Peter M."/>
            <person name="Pfister S."/>
            <person name="Riley R."/>
            <person name="Sitrit Y."/>
            <person name="Stielow J.B."/>
            <person name="Szollosi G."/>
            <person name="Zifcakova L."/>
            <person name="Stursova M."/>
            <person name="Spatafora J.W."/>
            <person name="Tedersoo L."/>
            <person name="Vaario L.M."/>
            <person name="Yamada A."/>
            <person name="Yan M."/>
            <person name="Wang P."/>
            <person name="Xu J."/>
            <person name="Bruns T."/>
            <person name="Baldrian P."/>
            <person name="Vilgalys R."/>
            <person name="Dunand C."/>
            <person name="Henrissat B."/>
            <person name="Grigoriev I.V."/>
            <person name="Hibbett D."/>
            <person name="Nagy L.G."/>
            <person name="Martin F.M."/>
        </authorList>
    </citation>
    <scope>NUCLEOTIDE SEQUENCE</scope>
    <source>
        <strain evidence="1">UH-Tt-Lm1</strain>
    </source>
</reference>
<sequence>DSRHPCMLLTIICTRGFISVPLEIGGQDLSFVSTATISALEPPTSQGFGLVNLHGRLYSIVRSTYGWSVGLGMMGGK</sequence>
<evidence type="ECO:0000313" key="1">
    <source>
        <dbReference type="EMBL" id="KAF9789567.1"/>
    </source>
</evidence>
<comment type="caution">
    <text evidence="1">The sequence shown here is derived from an EMBL/GenBank/DDBJ whole genome shotgun (WGS) entry which is preliminary data.</text>
</comment>
<dbReference type="Proteomes" id="UP000736335">
    <property type="component" value="Unassembled WGS sequence"/>
</dbReference>
<organism evidence="1 2">
    <name type="scientific">Thelephora terrestris</name>
    <dbReference type="NCBI Taxonomy" id="56493"/>
    <lineage>
        <taxon>Eukaryota</taxon>
        <taxon>Fungi</taxon>
        <taxon>Dikarya</taxon>
        <taxon>Basidiomycota</taxon>
        <taxon>Agaricomycotina</taxon>
        <taxon>Agaricomycetes</taxon>
        <taxon>Thelephorales</taxon>
        <taxon>Thelephoraceae</taxon>
        <taxon>Thelephora</taxon>
    </lineage>
</organism>
<gene>
    <name evidence="1" type="ORF">BJ322DRAFT_1042959</name>
</gene>
<keyword evidence="2" id="KW-1185">Reference proteome</keyword>
<reference evidence="1" key="2">
    <citation type="submission" date="2020-11" db="EMBL/GenBank/DDBJ databases">
        <authorList>
            <consortium name="DOE Joint Genome Institute"/>
            <person name="Kuo A."/>
            <person name="Miyauchi S."/>
            <person name="Kiss E."/>
            <person name="Drula E."/>
            <person name="Kohler A."/>
            <person name="Sanchez-Garcia M."/>
            <person name="Andreopoulos B."/>
            <person name="Barry K.W."/>
            <person name="Bonito G."/>
            <person name="Buee M."/>
            <person name="Carver A."/>
            <person name="Chen C."/>
            <person name="Cichocki N."/>
            <person name="Clum A."/>
            <person name="Culley D."/>
            <person name="Crous P.W."/>
            <person name="Fauchery L."/>
            <person name="Girlanda M."/>
            <person name="Hayes R."/>
            <person name="Keri Z."/>
            <person name="Labutti K."/>
            <person name="Lipzen A."/>
            <person name="Lombard V."/>
            <person name="Magnuson J."/>
            <person name="Maillard F."/>
            <person name="Morin E."/>
            <person name="Murat C."/>
            <person name="Nolan M."/>
            <person name="Ohm R."/>
            <person name="Pangilinan J."/>
            <person name="Pereira M."/>
            <person name="Perotto S."/>
            <person name="Peter M."/>
            <person name="Riley R."/>
            <person name="Sitrit Y."/>
            <person name="Stielow B."/>
            <person name="Szollosi G."/>
            <person name="Zifcakova L."/>
            <person name="Stursova M."/>
            <person name="Spatafora J.W."/>
            <person name="Tedersoo L."/>
            <person name="Vaario L.-M."/>
            <person name="Yamada A."/>
            <person name="Yan M."/>
            <person name="Wang P."/>
            <person name="Xu J."/>
            <person name="Bruns T."/>
            <person name="Baldrian P."/>
            <person name="Vilgalys R."/>
            <person name="Henrissat B."/>
            <person name="Grigoriev I.V."/>
            <person name="Hibbett D."/>
            <person name="Nagy L.G."/>
            <person name="Martin F.M."/>
        </authorList>
    </citation>
    <scope>NUCLEOTIDE SEQUENCE</scope>
    <source>
        <strain evidence="1">UH-Tt-Lm1</strain>
    </source>
</reference>
<protein>
    <submittedName>
        <fullName evidence="1">Uncharacterized protein</fullName>
    </submittedName>
</protein>
<name>A0A9P6LA75_9AGAM</name>
<proteinExistence type="predicted"/>
<dbReference type="AlphaFoldDB" id="A0A9P6LA75"/>
<feature type="non-terminal residue" evidence="1">
    <location>
        <position position="77"/>
    </location>
</feature>